<evidence type="ECO:0000313" key="8">
    <source>
        <dbReference type="EMBL" id="CAL5129305.1"/>
    </source>
</evidence>
<dbReference type="Gene3D" id="1.20.1070.10">
    <property type="entry name" value="Rhodopsin 7-helix transmembrane proteins"/>
    <property type="match status" value="1"/>
</dbReference>
<evidence type="ECO:0000256" key="6">
    <source>
        <dbReference type="SAM" id="Phobius"/>
    </source>
</evidence>
<keyword evidence="4 6" id="KW-0472">Membrane</keyword>
<reference evidence="8" key="1">
    <citation type="submission" date="2024-06" db="EMBL/GenBank/DDBJ databases">
        <authorList>
            <person name="Liu X."/>
            <person name="Lenzi L."/>
            <person name="Haldenby T S."/>
            <person name="Uol C."/>
        </authorList>
    </citation>
    <scope>NUCLEOTIDE SEQUENCE</scope>
</reference>
<dbReference type="PANTHER" id="PTHR46641">
    <property type="entry name" value="FMRFAMIDE RECEPTOR-RELATED"/>
    <property type="match status" value="1"/>
</dbReference>
<evidence type="ECO:0000259" key="7">
    <source>
        <dbReference type="PROSITE" id="PS50262"/>
    </source>
</evidence>
<evidence type="ECO:0000256" key="1">
    <source>
        <dbReference type="ARBA" id="ARBA00004370"/>
    </source>
</evidence>
<sequence length="530" mass="60098">MNPSPHSICDVVLQDSVLSSWLELNDTELTDKFTEAFGNVTDPQNIRKQIESQLTIKDLTDYLLTCQTVYFIFRFVPPIILLIGTIGNILSFVVLCRRSKFYTSTYIHLTALALVDEGVLCFGLLIRWTDRLTGKHLTDTHWILCKLVNFIGVTTSCTSVWIIVTVTIERALVIMLPLSSNPHNRLKRSKIVLCCLALVMCLFTCHFFATVDLVTTYPDGTAGNMFSNETETDQTNDTNFDTLANSSILTKRNVSNGAIVSCDFCATYIQNGFKRAWTWIDATLYSYLPFLIITVLNVVILVNLRGATKRRASLVGTWHVNTSKLKVRDQRSSLASSYWKNLFNSQRSKSRTCIFCPQSIPLAQIQYGSDTESSQRSENPNHPSPKQRISSSSQLLQRIPSGRSVNFKFVNVNGMEVRTVSVTRRARTTPPGEMRQLTILLLLLSGTFLLTTAPVVVVKLIIEWAEFSDIKNITRVELFDCIAEMLMYVNHAANFYLYFAVGTRFRRELHKMLTCSSSRQQKHRRRNALS</sequence>
<dbReference type="AlphaFoldDB" id="A0AAV2SWH1"/>
<evidence type="ECO:0000256" key="5">
    <source>
        <dbReference type="SAM" id="MobiDB-lite"/>
    </source>
</evidence>
<dbReference type="GO" id="GO:0016020">
    <property type="term" value="C:membrane"/>
    <property type="evidence" value="ECO:0007669"/>
    <property type="project" value="UniProtKB-SubCell"/>
</dbReference>
<keyword evidence="3 6" id="KW-1133">Transmembrane helix</keyword>
<dbReference type="SUPFAM" id="SSF81321">
    <property type="entry name" value="Family A G protein-coupled receptor-like"/>
    <property type="match status" value="1"/>
</dbReference>
<dbReference type="Pfam" id="PF00001">
    <property type="entry name" value="7tm_1"/>
    <property type="match status" value="1"/>
</dbReference>
<accession>A0AAV2SWH1</accession>
<dbReference type="GO" id="GO:0004930">
    <property type="term" value="F:G protein-coupled receptor activity"/>
    <property type="evidence" value="ECO:0007669"/>
    <property type="project" value="InterPro"/>
</dbReference>
<dbReference type="PRINTS" id="PR00237">
    <property type="entry name" value="GPCRRHODOPSN"/>
</dbReference>
<gene>
    <name evidence="8" type="ORF">CDAUBV1_LOCUS244</name>
</gene>
<feature type="transmembrane region" description="Helical" evidence="6">
    <location>
        <begin position="71"/>
        <end position="94"/>
    </location>
</feature>
<feature type="domain" description="G-protein coupled receptors family 1 profile" evidence="7">
    <location>
        <begin position="87"/>
        <end position="498"/>
    </location>
</feature>
<feature type="transmembrane region" description="Helical" evidence="6">
    <location>
        <begin position="284"/>
        <end position="304"/>
    </location>
</feature>
<dbReference type="Proteomes" id="UP001497525">
    <property type="component" value="Unassembled WGS sequence"/>
</dbReference>
<feature type="transmembrane region" description="Helical" evidence="6">
    <location>
        <begin position="106"/>
        <end position="128"/>
    </location>
</feature>
<organism evidence="8 9">
    <name type="scientific">Calicophoron daubneyi</name>
    <name type="common">Rumen fluke</name>
    <name type="synonym">Paramphistomum daubneyi</name>
    <dbReference type="NCBI Taxonomy" id="300641"/>
    <lineage>
        <taxon>Eukaryota</taxon>
        <taxon>Metazoa</taxon>
        <taxon>Spiralia</taxon>
        <taxon>Lophotrochozoa</taxon>
        <taxon>Platyhelminthes</taxon>
        <taxon>Trematoda</taxon>
        <taxon>Digenea</taxon>
        <taxon>Plagiorchiida</taxon>
        <taxon>Pronocephalata</taxon>
        <taxon>Paramphistomoidea</taxon>
        <taxon>Paramphistomidae</taxon>
        <taxon>Calicophoron</taxon>
    </lineage>
</organism>
<evidence type="ECO:0000313" key="9">
    <source>
        <dbReference type="Proteomes" id="UP001497525"/>
    </source>
</evidence>
<dbReference type="EMBL" id="CAXLJL010000001">
    <property type="protein sequence ID" value="CAL5129305.1"/>
    <property type="molecule type" value="Genomic_DNA"/>
</dbReference>
<name>A0AAV2SWH1_CALDB</name>
<comment type="subcellular location">
    <subcellularLocation>
        <location evidence="1">Membrane</location>
    </subcellularLocation>
</comment>
<feature type="region of interest" description="Disordered" evidence="5">
    <location>
        <begin position="371"/>
        <end position="393"/>
    </location>
</feature>
<dbReference type="InterPro" id="IPR052954">
    <property type="entry name" value="GPCR-Ligand_Int"/>
</dbReference>
<evidence type="ECO:0000256" key="2">
    <source>
        <dbReference type="ARBA" id="ARBA00022692"/>
    </source>
</evidence>
<feature type="transmembrane region" description="Helical" evidence="6">
    <location>
        <begin position="437"/>
        <end position="462"/>
    </location>
</feature>
<dbReference type="InterPro" id="IPR000276">
    <property type="entry name" value="GPCR_Rhodpsn"/>
</dbReference>
<proteinExistence type="predicted"/>
<feature type="compositionally biased region" description="Polar residues" evidence="5">
    <location>
        <begin position="371"/>
        <end position="381"/>
    </location>
</feature>
<protein>
    <recommendedName>
        <fullName evidence="7">G-protein coupled receptors family 1 profile domain-containing protein</fullName>
    </recommendedName>
</protein>
<dbReference type="PANTHER" id="PTHR46641:SF25">
    <property type="entry name" value="CNMAMIDE RECEPTOR-RELATED"/>
    <property type="match status" value="1"/>
</dbReference>
<feature type="transmembrane region" description="Helical" evidence="6">
    <location>
        <begin position="482"/>
        <end position="501"/>
    </location>
</feature>
<keyword evidence="2 6" id="KW-0812">Transmembrane</keyword>
<feature type="transmembrane region" description="Helical" evidence="6">
    <location>
        <begin position="148"/>
        <end position="168"/>
    </location>
</feature>
<dbReference type="InterPro" id="IPR017452">
    <property type="entry name" value="GPCR_Rhodpsn_7TM"/>
</dbReference>
<comment type="caution">
    <text evidence="8">The sequence shown here is derived from an EMBL/GenBank/DDBJ whole genome shotgun (WGS) entry which is preliminary data.</text>
</comment>
<feature type="transmembrane region" description="Helical" evidence="6">
    <location>
        <begin position="189"/>
        <end position="209"/>
    </location>
</feature>
<evidence type="ECO:0000256" key="3">
    <source>
        <dbReference type="ARBA" id="ARBA00022989"/>
    </source>
</evidence>
<evidence type="ECO:0000256" key="4">
    <source>
        <dbReference type="ARBA" id="ARBA00023136"/>
    </source>
</evidence>
<dbReference type="PROSITE" id="PS50262">
    <property type="entry name" value="G_PROTEIN_RECEP_F1_2"/>
    <property type="match status" value="1"/>
</dbReference>